<dbReference type="EMBL" id="JACEIK010000126">
    <property type="protein sequence ID" value="MCD7450312.1"/>
    <property type="molecule type" value="Genomic_DNA"/>
</dbReference>
<organism evidence="2 3">
    <name type="scientific">Datura stramonium</name>
    <name type="common">Jimsonweed</name>
    <name type="synonym">Common thornapple</name>
    <dbReference type="NCBI Taxonomy" id="4076"/>
    <lineage>
        <taxon>Eukaryota</taxon>
        <taxon>Viridiplantae</taxon>
        <taxon>Streptophyta</taxon>
        <taxon>Embryophyta</taxon>
        <taxon>Tracheophyta</taxon>
        <taxon>Spermatophyta</taxon>
        <taxon>Magnoliopsida</taxon>
        <taxon>eudicotyledons</taxon>
        <taxon>Gunneridae</taxon>
        <taxon>Pentapetalae</taxon>
        <taxon>asterids</taxon>
        <taxon>lamiids</taxon>
        <taxon>Solanales</taxon>
        <taxon>Solanaceae</taxon>
        <taxon>Solanoideae</taxon>
        <taxon>Datureae</taxon>
        <taxon>Datura</taxon>
    </lineage>
</organism>
<evidence type="ECO:0000256" key="1">
    <source>
        <dbReference type="SAM" id="Phobius"/>
    </source>
</evidence>
<sequence length="66" mass="7188">MWFAKTQVMAARNMDANVLGLKKRLLPQLNEEGCAVLIVPLIPIAVIVSFVATADKNFGILTFSVV</sequence>
<proteinExistence type="predicted"/>
<name>A0ABS8RU14_DATST</name>
<gene>
    <name evidence="2" type="ORF">HAX54_005290</name>
</gene>
<evidence type="ECO:0000313" key="3">
    <source>
        <dbReference type="Proteomes" id="UP000823775"/>
    </source>
</evidence>
<keyword evidence="1" id="KW-0812">Transmembrane</keyword>
<keyword evidence="3" id="KW-1185">Reference proteome</keyword>
<keyword evidence="1" id="KW-0472">Membrane</keyword>
<feature type="non-terminal residue" evidence="2">
    <location>
        <position position="66"/>
    </location>
</feature>
<reference evidence="2 3" key="1">
    <citation type="journal article" date="2021" name="BMC Genomics">
        <title>Datura genome reveals duplications of psychoactive alkaloid biosynthetic genes and high mutation rate following tissue culture.</title>
        <authorList>
            <person name="Rajewski A."/>
            <person name="Carter-House D."/>
            <person name="Stajich J."/>
            <person name="Litt A."/>
        </authorList>
    </citation>
    <scope>NUCLEOTIDE SEQUENCE [LARGE SCALE GENOMIC DNA]</scope>
    <source>
        <strain evidence="2">AR-01</strain>
    </source>
</reference>
<comment type="caution">
    <text evidence="2">The sequence shown here is derived from an EMBL/GenBank/DDBJ whole genome shotgun (WGS) entry which is preliminary data.</text>
</comment>
<evidence type="ECO:0000313" key="2">
    <source>
        <dbReference type="EMBL" id="MCD7450312.1"/>
    </source>
</evidence>
<feature type="transmembrane region" description="Helical" evidence="1">
    <location>
        <begin position="33"/>
        <end position="54"/>
    </location>
</feature>
<protein>
    <submittedName>
        <fullName evidence="2">Uncharacterized protein</fullName>
    </submittedName>
</protein>
<accession>A0ABS8RU14</accession>
<dbReference type="Proteomes" id="UP000823775">
    <property type="component" value="Unassembled WGS sequence"/>
</dbReference>
<keyword evidence="1" id="KW-1133">Transmembrane helix</keyword>